<dbReference type="GO" id="GO:0016020">
    <property type="term" value="C:membrane"/>
    <property type="evidence" value="ECO:0007669"/>
    <property type="project" value="UniProtKB-SubCell"/>
</dbReference>
<keyword evidence="26" id="KW-1185">Reference proteome</keyword>
<keyword evidence="12 20" id="KW-0472">Membrane</keyword>
<keyword evidence="7 25" id="KW-0430">Lectin</keyword>
<evidence type="ECO:0000259" key="24">
    <source>
        <dbReference type="PROSITE" id="PS50948"/>
    </source>
</evidence>
<dbReference type="SUPFAM" id="SSF56112">
    <property type="entry name" value="Protein kinase-like (PK-like)"/>
    <property type="match status" value="1"/>
</dbReference>
<dbReference type="InterPro" id="IPR017441">
    <property type="entry name" value="Protein_kinase_ATP_BS"/>
</dbReference>
<keyword evidence="6 21" id="KW-0732">Signal</keyword>
<dbReference type="Pfam" id="PF01453">
    <property type="entry name" value="B_lectin"/>
    <property type="match status" value="1"/>
</dbReference>
<evidence type="ECO:0000256" key="16">
    <source>
        <dbReference type="ARBA" id="ARBA00047899"/>
    </source>
</evidence>
<comment type="catalytic activity">
    <reaction evidence="17 18">
        <text>L-seryl-[protein] + ATP = O-phospho-L-seryl-[protein] + ADP + H(+)</text>
        <dbReference type="Rhea" id="RHEA:17989"/>
        <dbReference type="Rhea" id="RHEA-COMP:9863"/>
        <dbReference type="Rhea" id="RHEA-COMP:11604"/>
        <dbReference type="ChEBI" id="CHEBI:15378"/>
        <dbReference type="ChEBI" id="CHEBI:29999"/>
        <dbReference type="ChEBI" id="CHEBI:30616"/>
        <dbReference type="ChEBI" id="CHEBI:83421"/>
        <dbReference type="ChEBI" id="CHEBI:456216"/>
        <dbReference type="EC" id="2.7.11.1"/>
    </reaction>
</comment>
<evidence type="ECO:0000256" key="17">
    <source>
        <dbReference type="ARBA" id="ARBA00048679"/>
    </source>
</evidence>
<dbReference type="OrthoDB" id="1930390at2759"/>
<evidence type="ECO:0000256" key="11">
    <source>
        <dbReference type="ARBA" id="ARBA00022989"/>
    </source>
</evidence>
<comment type="similarity">
    <text evidence="18">Belongs to the protein kinase superfamily. Ser/Thr protein kinase family.</text>
</comment>
<dbReference type="CDD" id="cd01098">
    <property type="entry name" value="PAN_AP_plant"/>
    <property type="match status" value="1"/>
</dbReference>
<dbReference type="Gene3D" id="1.10.510.10">
    <property type="entry name" value="Transferase(Phosphotransferase) domain 1"/>
    <property type="match status" value="1"/>
</dbReference>
<evidence type="ECO:0000256" key="9">
    <source>
        <dbReference type="ARBA" id="ARBA00022777"/>
    </source>
</evidence>
<reference evidence="26" key="1">
    <citation type="submission" date="2013-01" db="EMBL/GenBank/DDBJ databases">
        <title>Draft Genome Sequence of a Mulberry Tree, Morus notabilis C.K. Schneid.</title>
        <authorList>
            <person name="He N."/>
            <person name="Zhao S."/>
        </authorList>
    </citation>
    <scope>NUCLEOTIDE SEQUENCE</scope>
</reference>
<dbReference type="PANTHER" id="PTHR47976">
    <property type="entry name" value="G-TYPE LECTIN S-RECEPTOR-LIKE SERINE/THREONINE-PROTEIN KINASE SD2-5"/>
    <property type="match status" value="1"/>
</dbReference>
<evidence type="ECO:0000256" key="8">
    <source>
        <dbReference type="ARBA" id="ARBA00022741"/>
    </source>
</evidence>
<keyword evidence="9 18" id="KW-0418">Kinase</keyword>
<dbReference type="Proteomes" id="UP000030645">
    <property type="component" value="Unassembled WGS sequence"/>
</dbReference>
<dbReference type="STRING" id="981085.W9SB99"/>
<keyword evidence="5 20" id="KW-0812">Transmembrane</keyword>
<keyword evidence="13" id="KW-1015">Disulfide bond</keyword>
<dbReference type="SMART" id="SM00220">
    <property type="entry name" value="S_TKc"/>
    <property type="match status" value="1"/>
</dbReference>
<keyword evidence="3" id="KW-0245">EGF-like domain</keyword>
<sequence>MALATSYILYFLLCFPMILLLTTAQAQTNISLGSSLIAINNNMSWKSPLGDFAFGFQQIGKDGFLLAIWFSNIPQQTIIWSANRDNLAPMGSKVELTEFGLFLKGPAGDVMWSRGNTGTSVAYAAMLDTGNFVLVDTNLVNLWESFSEPTDTLLPTQTLPQGRKLVARYSEMNYSTGRFFLTMQTDGNLVLYTRKVPLDAANTGYWNSKTLHDGHLLRFNQSGFIYVEAENGTAVEILSSNASSTTDFYHRATLEFDGIFVHYFHPKSSSTSSGGWSMIWYSSTPIPPNICTSLTEVGTGSGACGFNSYCRLGPEQRPNCLCPSGYSFIDSNNEMKGCRQLAEAQNCSGDSHDADNFYFDAMENVDFPYSDYEDFYPMDEDQCRKACLGDCFCVAVIFRRSSCWKLQNPLRNGRADSEGDGGKALIKVRKDYSTTKSEKKHISAVVLVGISVISSSVLLLLLATFLVLFHFKRSARVAQAQHTQSMPGMNLQTFRYEELEKATDGFREQLGRGAFGTVFQGVLSFDKGNLVAVKKLEIMMKEGEQEFEAEVSAIGHTHHKNLVRLIGFCNEAQHRLLVYEYMTKGSLASFIFRPSRPNWHQRTQIALGIARGLFYLHEECSTQIIHCDIKPQNILLDENFTARISDFGLAKILKMDQTRTATGIRGTKGYVAPEWFKNVPITVKVDVYSYGILLLELICCRKSFEADAKDESKMVLADWAYDCYKDGKLYILMENDGEAMSDMKMVEKYVMVSIWCIQEDPSIRPTMKKVIQMLEGSIEVPIPPNPSSILSF</sequence>
<evidence type="ECO:0000313" key="25">
    <source>
        <dbReference type="EMBL" id="EXC34488.1"/>
    </source>
</evidence>
<evidence type="ECO:0000256" key="3">
    <source>
        <dbReference type="ARBA" id="ARBA00022536"/>
    </source>
</evidence>
<keyword evidence="11 20" id="KW-1133">Transmembrane helix</keyword>
<dbReference type="InterPro" id="IPR024171">
    <property type="entry name" value="SRK-like_kinase"/>
</dbReference>
<keyword evidence="15" id="KW-0325">Glycoprotein</keyword>
<evidence type="ECO:0000256" key="19">
    <source>
        <dbReference type="PROSITE-ProRule" id="PRU10141"/>
    </source>
</evidence>
<evidence type="ECO:0000256" key="4">
    <source>
        <dbReference type="ARBA" id="ARBA00022679"/>
    </source>
</evidence>
<dbReference type="Gene3D" id="2.90.10.10">
    <property type="entry name" value="Bulb-type lectin domain"/>
    <property type="match status" value="1"/>
</dbReference>
<dbReference type="SUPFAM" id="SSF51110">
    <property type="entry name" value="alpha-D-mannose-specific plant lectins"/>
    <property type="match status" value="2"/>
</dbReference>
<dbReference type="PROSITE" id="PS00107">
    <property type="entry name" value="PROTEIN_KINASE_ATP"/>
    <property type="match status" value="1"/>
</dbReference>
<dbReference type="InterPro" id="IPR036426">
    <property type="entry name" value="Bulb-type_lectin_dom_sf"/>
</dbReference>
<dbReference type="GO" id="GO:0004674">
    <property type="term" value="F:protein serine/threonine kinase activity"/>
    <property type="evidence" value="ECO:0007669"/>
    <property type="project" value="UniProtKB-KW"/>
</dbReference>
<evidence type="ECO:0000256" key="18">
    <source>
        <dbReference type="PIRNR" id="PIRNR000641"/>
    </source>
</evidence>
<dbReference type="InterPro" id="IPR008271">
    <property type="entry name" value="Ser/Thr_kinase_AS"/>
</dbReference>
<dbReference type="GO" id="GO:0106310">
    <property type="term" value="F:protein serine kinase activity"/>
    <property type="evidence" value="ECO:0007669"/>
    <property type="project" value="RHEA"/>
</dbReference>
<feature type="transmembrane region" description="Helical" evidence="20">
    <location>
        <begin position="442"/>
        <end position="469"/>
    </location>
</feature>
<dbReference type="InterPro" id="IPR051343">
    <property type="entry name" value="G-type_lectin_kinases/EP1-like"/>
</dbReference>
<dbReference type="PANTHER" id="PTHR47976:SF108">
    <property type="entry name" value="G-TYPE LECTIN S-RECEPTOR-LIKE SERINE_THREONINE-PROTEIN KINASE LECRK1"/>
    <property type="match status" value="1"/>
</dbReference>
<dbReference type="Gene3D" id="3.30.200.20">
    <property type="entry name" value="Phosphorylase Kinase, domain 1"/>
    <property type="match status" value="1"/>
</dbReference>
<evidence type="ECO:0000256" key="12">
    <source>
        <dbReference type="ARBA" id="ARBA00023136"/>
    </source>
</evidence>
<keyword evidence="2 18" id="KW-0723">Serine/threonine-protein kinase</keyword>
<comment type="subcellular location">
    <subcellularLocation>
        <location evidence="1">Membrane</location>
        <topology evidence="1">Single-pass type I membrane protein</topology>
    </subcellularLocation>
</comment>
<evidence type="ECO:0000259" key="22">
    <source>
        <dbReference type="PROSITE" id="PS50011"/>
    </source>
</evidence>
<dbReference type="InterPro" id="IPR001480">
    <property type="entry name" value="Bulb-type_lectin_dom"/>
</dbReference>
<evidence type="ECO:0000256" key="1">
    <source>
        <dbReference type="ARBA" id="ARBA00004479"/>
    </source>
</evidence>
<dbReference type="Gene3D" id="2.90.10.30">
    <property type="match status" value="1"/>
</dbReference>
<feature type="binding site" evidence="19">
    <location>
        <position position="535"/>
    </location>
    <ligand>
        <name>ATP</name>
        <dbReference type="ChEBI" id="CHEBI:30616"/>
    </ligand>
</feature>
<name>W9SB99_9ROSA</name>
<dbReference type="FunFam" id="1.10.510.10:FF:000237">
    <property type="entry name" value="G-type lectin S-receptor-like serine/threonine-protein kinase"/>
    <property type="match status" value="1"/>
</dbReference>
<dbReference type="FunFam" id="2.90.10.30:FF:000001">
    <property type="entry name" value="Serine/threonine-protein kinase"/>
    <property type="match status" value="1"/>
</dbReference>
<feature type="domain" description="Bulb-type lectin" evidence="23">
    <location>
        <begin position="28"/>
        <end position="147"/>
    </location>
</feature>
<protein>
    <recommendedName>
        <fullName evidence="18">Receptor-like serine/threonine-protein kinase</fullName>
        <ecNumber evidence="18">2.7.11.1</ecNumber>
    </recommendedName>
</protein>
<dbReference type="InterPro" id="IPR011009">
    <property type="entry name" value="Kinase-like_dom_sf"/>
</dbReference>
<evidence type="ECO:0000256" key="14">
    <source>
        <dbReference type="ARBA" id="ARBA00023170"/>
    </source>
</evidence>
<dbReference type="AlphaFoldDB" id="W9SB99"/>
<dbReference type="eggNOG" id="ENOG502QQEW">
    <property type="taxonomic scope" value="Eukaryota"/>
</dbReference>
<evidence type="ECO:0000259" key="23">
    <source>
        <dbReference type="PROSITE" id="PS50927"/>
    </source>
</evidence>
<dbReference type="SMART" id="SM00108">
    <property type="entry name" value="B_lectin"/>
    <property type="match status" value="1"/>
</dbReference>
<feature type="domain" description="Protein kinase" evidence="22">
    <location>
        <begin position="504"/>
        <end position="778"/>
    </location>
</feature>
<evidence type="ECO:0000256" key="13">
    <source>
        <dbReference type="ARBA" id="ARBA00023157"/>
    </source>
</evidence>
<evidence type="ECO:0000313" key="26">
    <source>
        <dbReference type="Proteomes" id="UP000030645"/>
    </source>
</evidence>
<dbReference type="InterPro" id="IPR000719">
    <property type="entry name" value="Prot_kinase_dom"/>
</dbReference>
<comment type="catalytic activity">
    <reaction evidence="16 18">
        <text>L-threonyl-[protein] + ATP = O-phospho-L-threonyl-[protein] + ADP + H(+)</text>
        <dbReference type="Rhea" id="RHEA:46608"/>
        <dbReference type="Rhea" id="RHEA-COMP:11060"/>
        <dbReference type="Rhea" id="RHEA-COMP:11605"/>
        <dbReference type="ChEBI" id="CHEBI:15378"/>
        <dbReference type="ChEBI" id="CHEBI:30013"/>
        <dbReference type="ChEBI" id="CHEBI:30616"/>
        <dbReference type="ChEBI" id="CHEBI:61977"/>
        <dbReference type="ChEBI" id="CHEBI:456216"/>
        <dbReference type="EC" id="2.7.11.1"/>
    </reaction>
</comment>
<evidence type="ECO:0000256" key="6">
    <source>
        <dbReference type="ARBA" id="ARBA00022729"/>
    </source>
</evidence>
<evidence type="ECO:0000256" key="2">
    <source>
        <dbReference type="ARBA" id="ARBA00022527"/>
    </source>
</evidence>
<dbReference type="EMBL" id="KE346350">
    <property type="protein sequence ID" value="EXC34488.1"/>
    <property type="molecule type" value="Genomic_DNA"/>
</dbReference>
<keyword evidence="10 18" id="KW-0067">ATP-binding</keyword>
<keyword evidence="14 25" id="KW-0675">Receptor</keyword>
<proteinExistence type="inferred from homology"/>
<dbReference type="GO" id="GO:0030246">
    <property type="term" value="F:carbohydrate binding"/>
    <property type="evidence" value="ECO:0007669"/>
    <property type="project" value="UniProtKB-KW"/>
</dbReference>
<evidence type="ECO:0000256" key="5">
    <source>
        <dbReference type="ARBA" id="ARBA00022692"/>
    </source>
</evidence>
<evidence type="ECO:0000256" key="7">
    <source>
        <dbReference type="ARBA" id="ARBA00022734"/>
    </source>
</evidence>
<dbReference type="KEGG" id="mnt:21402039"/>
<feature type="domain" description="Apple" evidence="24">
    <location>
        <begin position="347"/>
        <end position="430"/>
    </location>
</feature>
<feature type="chain" id="PRO_5004929039" description="Receptor-like serine/threonine-protein kinase" evidence="21">
    <location>
        <begin position="27"/>
        <end position="792"/>
    </location>
</feature>
<dbReference type="PROSITE" id="PS50927">
    <property type="entry name" value="BULB_LECTIN"/>
    <property type="match status" value="1"/>
</dbReference>
<dbReference type="FunFam" id="2.90.10.10:FF:000013">
    <property type="entry name" value="G-type lectin S-receptor-like serine/threonine-protein kinase LECRK1"/>
    <property type="match status" value="1"/>
</dbReference>
<evidence type="ECO:0000256" key="15">
    <source>
        <dbReference type="ARBA" id="ARBA00023180"/>
    </source>
</evidence>
<keyword evidence="8 18" id="KW-0547">Nucleotide-binding</keyword>
<evidence type="ECO:0000256" key="20">
    <source>
        <dbReference type="SAM" id="Phobius"/>
    </source>
</evidence>
<evidence type="ECO:0000256" key="10">
    <source>
        <dbReference type="ARBA" id="ARBA00022840"/>
    </source>
</evidence>
<accession>W9SB99</accession>
<dbReference type="CDD" id="cd00028">
    <property type="entry name" value="B_lectin"/>
    <property type="match status" value="1"/>
</dbReference>
<dbReference type="PIRSF" id="PIRSF000641">
    <property type="entry name" value="SRK"/>
    <property type="match status" value="1"/>
</dbReference>
<dbReference type="InterPro" id="IPR003609">
    <property type="entry name" value="Pan_app"/>
</dbReference>
<organism evidence="25 26">
    <name type="scientific">Morus notabilis</name>
    <dbReference type="NCBI Taxonomy" id="981085"/>
    <lineage>
        <taxon>Eukaryota</taxon>
        <taxon>Viridiplantae</taxon>
        <taxon>Streptophyta</taxon>
        <taxon>Embryophyta</taxon>
        <taxon>Tracheophyta</taxon>
        <taxon>Spermatophyta</taxon>
        <taxon>Magnoliopsida</taxon>
        <taxon>eudicotyledons</taxon>
        <taxon>Gunneridae</taxon>
        <taxon>Pentapetalae</taxon>
        <taxon>rosids</taxon>
        <taxon>fabids</taxon>
        <taxon>Rosales</taxon>
        <taxon>Moraceae</taxon>
        <taxon>Moreae</taxon>
        <taxon>Morus</taxon>
    </lineage>
</organism>
<feature type="signal peptide" evidence="21">
    <location>
        <begin position="1"/>
        <end position="26"/>
    </location>
</feature>
<evidence type="ECO:0000256" key="21">
    <source>
        <dbReference type="SAM" id="SignalP"/>
    </source>
</evidence>
<keyword evidence="4 18" id="KW-0808">Transferase</keyword>
<dbReference type="FunFam" id="3.30.200.20:FF:000059">
    <property type="entry name" value="S-receptor-like serine/threonine-protein kinase"/>
    <property type="match status" value="1"/>
</dbReference>
<dbReference type="PROSITE" id="PS50011">
    <property type="entry name" value="PROTEIN_KINASE_DOM"/>
    <property type="match status" value="1"/>
</dbReference>
<gene>
    <name evidence="25" type="ORF">L484_019085</name>
</gene>
<dbReference type="EC" id="2.7.11.1" evidence="18"/>
<dbReference type="PROSITE" id="PS50948">
    <property type="entry name" value="PAN"/>
    <property type="match status" value="1"/>
</dbReference>
<dbReference type="PROSITE" id="PS00108">
    <property type="entry name" value="PROTEIN_KINASE_ST"/>
    <property type="match status" value="1"/>
</dbReference>
<dbReference type="GO" id="GO:0005524">
    <property type="term" value="F:ATP binding"/>
    <property type="evidence" value="ECO:0007669"/>
    <property type="project" value="UniProtKB-UniRule"/>
</dbReference>
<dbReference type="Pfam" id="PF00069">
    <property type="entry name" value="Pkinase"/>
    <property type="match status" value="1"/>
</dbReference>